<evidence type="ECO:0000313" key="6">
    <source>
        <dbReference type="Proteomes" id="UP000192342"/>
    </source>
</evidence>
<evidence type="ECO:0000256" key="1">
    <source>
        <dbReference type="ARBA" id="ARBA00023015"/>
    </source>
</evidence>
<keyword evidence="1" id="KW-0805">Transcription regulation</keyword>
<dbReference type="AlphaFoldDB" id="A0A1Y1SDV1"/>
<feature type="domain" description="HTH araC/xylS-type" evidence="4">
    <location>
        <begin position="246"/>
        <end position="344"/>
    </location>
</feature>
<protein>
    <submittedName>
        <fullName evidence="5">AraC family transcriptional regulator</fullName>
    </submittedName>
</protein>
<dbReference type="Pfam" id="PF12833">
    <property type="entry name" value="HTH_18"/>
    <property type="match status" value="1"/>
</dbReference>
<evidence type="ECO:0000259" key="4">
    <source>
        <dbReference type="PROSITE" id="PS01124"/>
    </source>
</evidence>
<keyword evidence="6" id="KW-1185">Reference proteome</keyword>
<dbReference type="OrthoDB" id="5582699at2"/>
<dbReference type="STRING" id="1317117.ATO7_09022"/>
<dbReference type="SUPFAM" id="SSF46689">
    <property type="entry name" value="Homeodomain-like"/>
    <property type="match status" value="1"/>
</dbReference>
<dbReference type="PROSITE" id="PS01124">
    <property type="entry name" value="HTH_ARAC_FAMILY_2"/>
    <property type="match status" value="1"/>
</dbReference>
<dbReference type="SMART" id="SM00342">
    <property type="entry name" value="HTH_ARAC"/>
    <property type="match status" value="1"/>
</dbReference>
<dbReference type="Proteomes" id="UP000192342">
    <property type="component" value="Unassembled WGS sequence"/>
</dbReference>
<dbReference type="GO" id="GO:0005829">
    <property type="term" value="C:cytosol"/>
    <property type="evidence" value="ECO:0007669"/>
    <property type="project" value="TreeGrafter"/>
</dbReference>
<dbReference type="InterPro" id="IPR018060">
    <property type="entry name" value="HTH_AraC"/>
</dbReference>
<keyword evidence="3" id="KW-0804">Transcription</keyword>
<gene>
    <name evidence="5" type="ORF">ATO7_09022</name>
</gene>
<dbReference type="Pfam" id="PF12625">
    <property type="entry name" value="Arabinose_bd"/>
    <property type="match status" value="1"/>
</dbReference>
<dbReference type="InterPro" id="IPR032687">
    <property type="entry name" value="AraC-type_N"/>
</dbReference>
<organism evidence="5 6">
    <name type="scientific">Oceanococcus atlanticus</name>
    <dbReference type="NCBI Taxonomy" id="1317117"/>
    <lineage>
        <taxon>Bacteria</taxon>
        <taxon>Pseudomonadati</taxon>
        <taxon>Pseudomonadota</taxon>
        <taxon>Gammaproteobacteria</taxon>
        <taxon>Chromatiales</taxon>
        <taxon>Oceanococcaceae</taxon>
        <taxon>Oceanococcus</taxon>
    </lineage>
</organism>
<dbReference type="PANTHER" id="PTHR47894:SF1">
    <property type="entry name" value="HTH-TYPE TRANSCRIPTIONAL REGULATOR VQSM"/>
    <property type="match status" value="1"/>
</dbReference>
<dbReference type="EMBL" id="AQQV01000002">
    <property type="protein sequence ID" value="ORE87170.1"/>
    <property type="molecule type" value="Genomic_DNA"/>
</dbReference>
<dbReference type="GO" id="GO:0003700">
    <property type="term" value="F:DNA-binding transcription factor activity"/>
    <property type="evidence" value="ECO:0007669"/>
    <property type="project" value="InterPro"/>
</dbReference>
<evidence type="ECO:0000313" key="5">
    <source>
        <dbReference type="EMBL" id="ORE87170.1"/>
    </source>
</evidence>
<dbReference type="RefSeq" id="WP_146680251.1">
    <property type="nucleotide sequence ID" value="NZ_AQQV01000002.1"/>
</dbReference>
<dbReference type="GO" id="GO:0000976">
    <property type="term" value="F:transcription cis-regulatory region binding"/>
    <property type="evidence" value="ECO:0007669"/>
    <property type="project" value="TreeGrafter"/>
</dbReference>
<proteinExistence type="predicted"/>
<comment type="caution">
    <text evidence="5">The sequence shown here is derived from an EMBL/GenBank/DDBJ whole genome shotgun (WGS) entry which is preliminary data.</text>
</comment>
<dbReference type="InterPro" id="IPR009057">
    <property type="entry name" value="Homeodomain-like_sf"/>
</dbReference>
<reference evidence="5 6" key="1">
    <citation type="submission" date="2013-04" db="EMBL/GenBank/DDBJ databases">
        <title>Oceanococcus atlanticus 22II-S10r2 Genome Sequencing.</title>
        <authorList>
            <person name="Lai Q."/>
            <person name="Li G."/>
            <person name="Shao Z."/>
        </authorList>
    </citation>
    <scope>NUCLEOTIDE SEQUENCE [LARGE SCALE GENOMIC DNA]</scope>
    <source>
        <strain evidence="5 6">22II-S10r2</strain>
    </source>
</reference>
<accession>A0A1Y1SDV1</accession>
<sequence length="350" mass="39142">MVIPLKKPALNWISISHLQHFVARGQAAGLSMDEWLHEAGLSADQLKDANRTIPVDVLEMLLGTLTSRYDIPLVGLHMANDIQPGTLGPLGQIAQVCSDFGAVIKMIERFHGLLSNIGELEIVRHPGQIELRWECRAGGPAFKRQAREYVLGSVAVIMRFLMPEQRPLMLRVNFVHARPTDAGHARGYFTFFRVPVHFDQAHNSVVVPSDLLKVRMRHGNAAIRELLEQHAANALRQRQNATDLSEEVRQLIRAMLVDGPPTKEMVALQLGLSGRHLHRQLQQQGTSYRELLEQVRLQLADDNLCQQALSVDVTAQKLGFSSRQAFLRWFRQATGQTPSQYRANAGVASA</sequence>
<evidence type="ECO:0000256" key="2">
    <source>
        <dbReference type="ARBA" id="ARBA00023125"/>
    </source>
</evidence>
<keyword evidence="2" id="KW-0238">DNA-binding</keyword>
<dbReference type="PANTHER" id="PTHR47894">
    <property type="entry name" value="HTH-TYPE TRANSCRIPTIONAL REGULATOR GADX"/>
    <property type="match status" value="1"/>
</dbReference>
<name>A0A1Y1SDV1_9GAMM</name>
<evidence type="ECO:0000256" key="3">
    <source>
        <dbReference type="ARBA" id="ARBA00023163"/>
    </source>
</evidence>
<dbReference type="Gene3D" id="1.10.10.60">
    <property type="entry name" value="Homeodomain-like"/>
    <property type="match status" value="1"/>
</dbReference>